<gene>
    <name evidence="3" type="ORF">III_03341</name>
</gene>
<dbReference type="RefSeq" id="WP_002168547.1">
    <property type="nucleotide sequence ID" value="NZ_JH792251.1"/>
</dbReference>
<dbReference type="EMBL" id="AHEV01000020">
    <property type="protein sequence ID" value="EJR39500.1"/>
    <property type="molecule type" value="Genomic_DNA"/>
</dbReference>
<dbReference type="InterPro" id="IPR025019">
    <property type="entry name" value="DUF3952"/>
</dbReference>
<evidence type="ECO:0000313" key="4">
    <source>
        <dbReference type="Proteomes" id="UP000006976"/>
    </source>
</evidence>
<proteinExistence type="predicted"/>
<sequence length="270" mass="31115">MKLKKKAKVMIVVSIVASLLSGCGFGEKQIEYERLVKALDEGDIATIIDTSDTGFASIIQSYGLVQKKKDQENQTNVTVENTKAKSVLNIRENIAYGVTSKDLRTFIENDKNKESELAKDIYSNKLFVYESNNFKSKDREIEASKVHYIFNTLKGISSIKPTRDTRGGDEPNSIFYNLTEEEFKNILNDDLKLNYSKFREAKVSLYFSDSRDRKNNPLKITRIRIGIGFEEKQNNQNIESFISISEEFDYKVSNEKNRKEFIRLTQEYSL</sequence>
<name>A0ABC9R1H4_BACMY</name>
<keyword evidence="1" id="KW-0732">Signal</keyword>
<dbReference type="AlphaFoldDB" id="A0ABC9R1H4"/>
<comment type="caution">
    <text evidence="3">The sequence shown here is derived from an EMBL/GenBank/DDBJ whole genome shotgun (WGS) entry which is preliminary data.</text>
</comment>
<evidence type="ECO:0000313" key="3">
    <source>
        <dbReference type="EMBL" id="EJR39500.1"/>
    </source>
</evidence>
<dbReference type="PROSITE" id="PS51257">
    <property type="entry name" value="PROKAR_LIPOPROTEIN"/>
    <property type="match status" value="1"/>
</dbReference>
<accession>A0ABC9R1H4</accession>
<feature type="domain" description="DUF3952" evidence="2">
    <location>
        <begin position="18"/>
        <end position="114"/>
    </location>
</feature>
<dbReference type="Proteomes" id="UP000006976">
    <property type="component" value="Unassembled WGS sequence"/>
</dbReference>
<feature type="signal peptide" evidence="1">
    <location>
        <begin position="1"/>
        <end position="21"/>
    </location>
</feature>
<protein>
    <recommendedName>
        <fullName evidence="2">DUF3952 domain-containing protein</fullName>
    </recommendedName>
</protein>
<feature type="chain" id="PRO_5044880818" description="DUF3952 domain-containing protein" evidence="1">
    <location>
        <begin position="22"/>
        <end position="270"/>
    </location>
</feature>
<evidence type="ECO:0000256" key="1">
    <source>
        <dbReference type="SAM" id="SignalP"/>
    </source>
</evidence>
<organism evidence="3 4">
    <name type="scientific">Bacillus mycoides</name>
    <dbReference type="NCBI Taxonomy" id="1405"/>
    <lineage>
        <taxon>Bacteria</taxon>
        <taxon>Bacillati</taxon>
        <taxon>Bacillota</taxon>
        <taxon>Bacilli</taxon>
        <taxon>Bacillales</taxon>
        <taxon>Bacillaceae</taxon>
        <taxon>Bacillus</taxon>
        <taxon>Bacillus cereus group</taxon>
    </lineage>
</organism>
<dbReference type="Pfam" id="PF13130">
    <property type="entry name" value="DUF3952"/>
    <property type="match status" value="1"/>
</dbReference>
<reference evidence="3 4" key="1">
    <citation type="submission" date="2012-04" db="EMBL/GenBank/DDBJ databases">
        <title>The Genome Sequence of Bacillus cereus VD078.</title>
        <authorList>
            <consortium name="The Broad Institute Genome Sequencing Platform"/>
            <consortium name="The Broad Institute Genome Sequencing Center for Infectious Disease"/>
            <person name="Feldgarden M."/>
            <person name="Van der Auwera G.A."/>
            <person name="Mahillon J."/>
            <person name="Duprez V."/>
            <person name="Timmery S."/>
            <person name="Mattelet C."/>
            <person name="Dierick K."/>
            <person name="Sun M."/>
            <person name="Yu Z."/>
            <person name="Zhu L."/>
            <person name="Hu X."/>
            <person name="Shank E.B."/>
            <person name="Swiecicka I."/>
            <person name="Hansen B.M."/>
            <person name="Andrup L."/>
            <person name="Young S.K."/>
            <person name="Zeng Q."/>
            <person name="Gargeya S."/>
            <person name="Fitzgerald M."/>
            <person name="Haas B."/>
            <person name="Abouelleil A."/>
            <person name="Alvarado L."/>
            <person name="Arachchi H.M."/>
            <person name="Berlin A."/>
            <person name="Chapman S.B."/>
            <person name="Goldberg J."/>
            <person name="Griggs A."/>
            <person name="Gujja S."/>
            <person name="Hansen M."/>
            <person name="Howarth C."/>
            <person name="Imamovic A."/>
            <person name="Larimer J."/>
            <person name="McCowen C."/>
            <person name="Montmayeur A."/>
            <person name="Murphy C."/>
            <person name="Neiman D."/>
            <person name="Pearson M."/>
            <person name="Priest M."/>
            <person name="Roberts A."/>
            <person name="Saif S."/>
            <person name="Shea T."/>
            <person name="Sisk P."/>
            <person name="Sykes S."/>
            <person name="Wortman J."/>
            <person name="Nusbaum C."/>
            <person name="Birren B."/>
        </authorList>
    </citation>
    <scope>NUCLEOTIDE SEQUENCE [LARGE SCALE GENOMIC DNA]</scope>
    <source>
        <strain evidence="3 4">VD078</strain>
    </source>
</reference>
<evidence type="ECO:0000259" key="2">
    <source>
        <dbReference type="Pfam" id="PF13130"/>
    </source>
</evidence>